<evidence type="ECO:0000256" key="5">
    <source>
        <dbReference type="ARBA" id="ARBA00022801"/>
    </source>
</evidence>
<evidence type="ECO:0000259" key="10">
    <source>
        <dbReference type="PROSITE" id="PS52029"/>
    </source>
</evidence>
<dbReference type="Gene3D" id="2.40.440.10">
    <property type="entry name" value="L,D-transpeptidase catalytic domain-like"/>
    <property type="match status" value="1"/>
</dbReference>
<dbReference type="RefSeq" id="WP_240983638.1">
    <property type="nucleotide sequence ID" value="NZ_CDGJ01000025.1"/>
</dbReference>
<dbReference type="PANTHER" id="PTHR30582:SF24">
    <property type="entry name" value="L,D-TRANSPEPTIDASE ERFK_SRFK-RELATED"/>
    <property type="match status" value="1"/>
</dbReference>
<dbReference type="Pfam" id="PF03734">
    <property type="entry name" value="YkuD"/>
    <property type="match status" value="1"/>
</dbReference>
<proteinExistence type="inferred from homology"/>
<evidence type="ECO:0000256" key="9">
    <source>
        <dbReference type="PROSITE-ProRule" id="PRU01373"/>
    </source>
</evidence>
<dbReference type="InterPro" id="IPR038063">
    <property type="entry name" value="Transpep_catalytic_dom"/>
</dbReference>
<evidence type="ECO:0000256" key="4">
    <source>
        <dbReference type="ARBA" id="ARBA00022679"/>
    </source>
</evidence>
<evidence type="ECO:0000256" key="3">
    <source>
        <dbReference type="ARBA" id="ARBA00022676"/>
    </source>
</evidence>
<organism evidence="11">
    <name type="scientific">Acididesulfobacillus acetoxydans</name>
    <dbReference type="NCBI Taxonomy" id="1561005"/>
    <lineage>
        <taxon>Bacteria</taxon>
        <taxon>Bacillati</taxon>
        <taxon>Bacillota</taxon>
        <taxon>Clostridia</taxon>
        <taxon>Eubacteriales</taxon>
        <taxon>Peptococcaceae</taxon>
        <taxon>Acididesulfobacillus</taxon>
    </lineage>
</organism>
<dbReference type="SUPFAM" id="SSF141523">
    <property type="entry name" value="L,D-transpeptidase catalytic domain-like"/>
    <property type="match status" value="1"/>
</dbReference>
<evidence type="ECO:0000313" key="13">
    <source>
        <dbReference type="Proteomes" id="UP001071230"/>
    </source>
</evidence>
<reference evidence="12" key="1">
    <citation type="submission" date="2014-11" db="EMBL/GenBank/DDBJ databases">
        <authorList>
            <person name="Hornung B.V."/>
        </authorList>
    </citation>
    <scope>NUCLEOTIDE SEQUENCE</scope>
    <source>
        <strain evidence="12">INE</strain>
    </source>
</reference>
<dbReference type="EC" id="2.-.-.-" evidence="11 12"/>
<dbReference type="PANTHER" id="PTHR30582">
    <property type="entry name" value="L,D-TRANSPEPTIDASE"/>
    <property type="match status" value="1"/>
</dbReference>
<dbReference type="AlphaFoldDB" id="A0A8S0WL82"/>
<evidence type="ECO:0000256" key="1">
    <source>
        <dbReference type="ARBA" id="ARBA00004752"/>
    </source>
</evidence>
<dbReference type="GO" id="GO:0008360">
    <property type="term" value="P:regulation of cell shape"/>
    <property type="evidence" value="ECO:0007669"/>
    <property type="project" value="UniProtKB-UniRule"/>
</dbReference>
<reference evidence="11" key="2">
    <citation type="submission" date="2020-01" db="EMBL/GenBank/DDBJ databases">
        <authorList>
            <person name="Hornung B."/>
        </authorList>
    </citation>
    <scope>NUCLEOTIDE SEQUENCE</scope>
    <source>
        <strain evidence="11">PacBioINE</strain>
    </source>
</reference>
<dbReference type="InterPro" id="IPR050979">
    <property type="entry name" value="LD-transpeptidase"/>
</dbReference>
<dbReference type="EMBL" id="LR746496">
    <property type="protein sequence ID" value="CAA7599884.1"/>
    <property type="molecule type" value="Genomic_DNA"/>
</dbReference>
<feature type="active site" description="Nucleophile" evidence="9">
    <location>
        <position position="87"/>
    </location>
</feature>
<dbReference type="PROSITE" id="PS52029">
    <property type="entry name" value="LD_TPASE"/>
    <property type="match status" value="1"/>
</dbReference>
<dbReference type="GO" id="GO:0071555">
    <property type="term" value="P:cell wall organization"/>
    <property type="evidence" value="ECO:0007669"/>
    <property type="project" value="UniProtKB-UniRule"/>
</dbReference>
<keyword evidence="13" id="KW-1185">Reference proteome</keyword>
<dbReference type="Proteomes" id="UP001071230">
    <property type="component" value="Unassembled WGS sequence"/>
</dbReference>
<sequence length="112" mass="12289">MTERYIVIRKGPRTLELHEGNRVLGHYPVAIGKPSTPTPEGIFAVAVKRVHPGGVFGSRWLGLSAPGYGIHGTNNPASIGQTVSMGCIRMHNRDVERVFDLVQVGTRVIIYR</sequence>
<evidence type="ECO:0000313" key="11">
    <source>
        <dbReference type="EMBL" id="CAA7599884.1"/>
    </source>
</evidence>
<evidence type="ECO:0000313" key="12">
    <source>
        <dbReference type="EMBL" id="CEJ06334.1"/>
    </source>
</evidence>
<dbReference type="CDD" id="cd16913">
    <property type="entry name" value="YkuD_like"/>
    <property type="match status" value="1"/>
</dbReference>
<dbReference type="InterPro" id="IPR005490">
    <property type="entry name" value="LD_TPept_cat_dom"/>
</dbReference>
<accession>A0A8S0WL82</accession>
<keyword evidence="7 9" id="KW-0573">Peptidoglycan synthesis</keyword>
<keyword evidence="3" id="KW-0328">Glycosyltransferase</keyword>
<evidence type="ECO:0000256" key="7">
    <source>
        <dbReference type="ARBA" id="ARBA00022984"/>
    </source>
</evidence>
<dbReference type="Proteomes" id="UP000836597">
    <property type="component" value="Chromosome"/>
</dbReference>
<dbReference type="EMBL" id="CDGJ01000025">
    <property type="protein sequence ID" value="CEJ06334.1"/>
    <property type="molecule type" value="Genomic_DNA"/>
</dbReference>
<evidence type="ECO:0000256" key="8">
    <source>
        <dbReference type="ARBA" id="ARBA00023316"/>
    </source>
</evidence>
<keyword evidence="5" id="KW-0378">Hydrolase</keyword>
<comment type="pathway">
    <text evidence="1 9">Cell wall biogenesis; peptidoglycan biosynthesis.</text>
</comment>
<name>A0A8S0WL82_9FIRM</name>
<gene>
    <name evidence="11" type="ORF">DEACI_0518</name>
    <name evidence="12" type="ORF">DEACI_0782</name>
</gene>
<dbReference type="GO" id="GO:0016757">
    <property type="term" value="F:glycosyltransferase activity"/>
    <property type="evidence" value="ECO:0007669"/>
    <property type="project" value="UniProtKB-KW"/>
</dbReference>
<keyword evidence="6 9" id="KW-0133">Cell shape</keyword>
<evidence type="ECO:0000256" key="6">
    <source>
        <dbReference type="ARBA" id="ARBA00022960"/>
    </source>
</evidence>
<dbReference type="GO" id="GO:0005576">
    <property type="term" value="C:extracellular region"/>
    <property type="evidence" value="ECO:0007669"/>
    <property type="project" value="TreeGrafter"/>
</dbReference>
<keyword evidence="8 9" id="KW-0961">Cell wall biogenesis/degradation</keyword>
<evidence type="ECO:0000256" key="2">
    <source>
        <dbReference type="ARBA" id="ARBA00005992"/>
    </source>
</evidence>
<protein>
    <submittedName>
        <fullName evidence="12">ErfK/YbiS/YcfS/YnhG protein</fullName>
    </submittedName>
    <submittedName>
        <fullName evidence="11">L,D-transpeptidase catalytic domain protein</fullName>
        <ecNumber evidence="11 12">2.-.-.-</ecNumber>
    </submittedName>
</protein>
<feature type="domain" description="L,D-TPase catalytic" evidence="10">
    <location>
        <begin position="4"/>
        <end position="111"/>
    </location>
</feature>
<feature type="active site" description="Proton donor/acceptor" evidence="9">
    <location>
        <position position="71"/>
    </location>
</feature>
<keyword evidence="4 11" id="KW-0808">Transferase</keyword>
<dbReference type="GO" id="GO:0071972">
    <property type="term" value="F:peptidoglycan L,D-transpeptidase activity"/>
    <property type="evidence" value="ECO:0007669"/>
    <property type="project" value="TreeGrafter"/>
</dbReference>
<dbReference type="KEGG" id="aacx:DEACI_0518"/>
<comment type="similarity">
    <text evidence="2">Belongs to the YkuD family.</text>
</comment>
<dbReference type="GO" id="GO:0018104">
    <property type="term" value="P:peptidoglycan-protein cross-linking"/>
    <property type="evidence" value="ECO:0007669"/>
    <property type="project" value="TreeGrafter"/>
</dbReference>